<evidence type="ECO:0000256" key="3">
    <source>
        <dbReference type="ARBA" id="ARBA00022840"/>
    </source>
</evidence>
<dbReference type="SMART" id="SM00242">
    <property type="entry name" value="MYSc"/>
    <property type="match status" value="1"/>
</dbReference>
<evidence type="ECO:0000313" key="11">
    <source>
        <dbReference type="Proteomes" id="UP001444071"/>
    </source>
</evidence>
<dbReference type="Pfam" id="PF00063">
    <property type="entry name" value="Myosin_head"/>
    <property type="match status" value="1"/>
</dbReference>
<evidence type="ECO:0000256" key="5">
    <source>
        <dbReference type="ARBA" id="ARBA00023123"/>
    </source>
</evidence>
<reference evidence="10 11" key="1">
    <citation type="submission" date="2021-06" db="EMBL/GenBank/DDBJ databases">
        <authorList>
            <person name="Palmer J.M."/>
        </authorList>
    </citation>
    <scope>NUCLEOTIDE SEQUENCE [LARGE SCALE GENOMIC DNA]</scope>
    <source>
        <strain evidence="10 11">XR_2019</strain>
        <tissue evidence="10">Muscle</tissue>
    </source>
</reference>
<gene>
    <name evidence="10" type="primary">MYH7_4</name>
    <name evidence="10" type="ORF">XENORESO_020247</name>
</gene>
<keyword evidence="6" id="KW-0505">Motor protein</keyword>
<feature type="domain" description="Myosin motor" evidence="9">
    <location>
        <begin position="1"/>
        <end position="186"/>
    </location>
</feature>
<keyword evidence="5 8" id="KW-0518">Myosin</keyword>
<dbReference type="Gene3D" id="3.40.850.10">
    <property type="entry name" value="Kinesin motor domain"/>
    <property type="match status" value="1"/>
</dbReference>
<name>A0ABV0WNA6_9TELE</name>
<proteinExistence type="inferred from homology"/>
<comment type="caution">
    <text evidence="10">The sequence shown here is derived from an EMBL/GenBank/DDBJ whole genome shotgun (WGS) entry which is preliminary data.</text>
</comment>
<keyword evidence="4" id="KW-0175">Coiled coil</keyword>
<dbReference type="Proteomes" id="UP001444071">
    <property type="component" value="Unassembled WGS sequence"/>
</dbReference>
<accession>A0ABV0WNA6</accession>
<dbReference type="Gene3D" id="1.20.5.4820">
    <property type="match status" value="1"/>
</dbReference>
<feature type="region of interest" description="Actin-binding" evidence="8">
    <location>
        <begin position="63"/>
        <end position="85"/>
    </location>
</feature>
<evidence type="ECO:0000256" key="2">
    <source>
        <dbReference type="ARBA" id="ARBA00022741"/>
    </source>
</evidence>
<evidence type="ECO:0000256" key="1">
    <source>
        <dbReference type="ARBA" id="ARBA00008314"/>
    </source>
</evidence>
<evidence type="ECO:0000256" key="6">
    <source>
        <dbReference type="ARBA" id="ARBA00023175"/>
    </source>
</evidence>
<dbReference type="Gene3D" id="1.20.58.530">
    <property type="match status" value="1"/>
</dbReference>
<dbReference type="Gene3D" id="1.20.120.720">
    <property type="entry name" value="Myosin VI head, motor domain, U50 subdomain"/>
    <property type="match status" value="1"/>
</dbReference>
<organism evidence="10 11">
    <name type="scientific">Xenotaenia resolanae</name>
    <dbReference type="NCBI Taxonomy" id="208358"/>
    <lineage>
        <taxon>Eukaryota</taxon>
        <taxon>Metazoa</taxon>
        <taxon>Chordata</taxon>
        <taxon>Craniata</taxon>
        <taxon>Vertebrata</taxon>
        <taxon>Euteleostomi</taxon>
        <taxon>Actinopterygii</taxon>
        <taxon>Neopterygii</taxon>
        <taxon>Teleostei</taxon>
        <taxon>Neoteleostei</taxon>
        <taxon>Acanthomorphata</taxon>
        <taxon>Ovalentaria</taxon>
        <taxon>Atherinomorphae</taxon>
        <taxon>Cyprinodontiformes</taxon>
        <taxon>Goodeidae</taxon>
        <taxon>Xenotaenia</taxon>
    </lineage>
</organism>
<comment type="caution">
    <text evidence="8">Lacks conserved residue(s) required for the propagation of feature annotation.</text>
</comment>
<evidence type="ECO:0000259" key="9">
    <source>
        <dbReference type="PROSITE" id="PS51456"/>
    </source>
</evidence>
<dbReference type="PROSITE" id="PS50096">
    <property type="entry name" value="IQ"/>
    <property type="match status" value="1"/>
</dbReference>
<evidence type="ECO:0000256" key="7">
    <source>
        <dbReference type="ARBA" id="ARBA00023203"/>
    </source>
</evidence>
<sequence length="215" mass="24101">NKDPLNETVVGLYQKSTLKLLAALFANYAGADSVQESGGKGKGGTKKKGSSFQTVSALHRENLNKLMTNLRSTHPHFVRCIIPNETKTPGAMENPLVMHQLRCNGVLEGIRICRKGFPNRILYGDFKQRYRILNPSAIPEGQFIDNKKASEKLLGSLDIDHSQYKLGHTKVFFKAGLLGLLEEMRDDRLALIITRIQARSRGVLARIEFQKIVER</sequence>
<dbReference type="SUPFAM" id="SSF52540">
    <property type="entry name" value="P-loop containing nucleoside triphosphate hydrolases"/>
    <property type="match status" value="1"/>
</dbReference>
<evidence type="ECO:0000256" key="4">
    <source>
        <dbReference type="ARBA" id="ARBA00023054"/>
    </source>
</evidence>
<dbReference type="EMBL" id="JAHRIM010057857">
    <property type="protein sequence ID" value="MEQ2270343.1"/>
    <property type="molecule type" value="Genomic_DNA"/>
</dbReference>
<dbReference type="PANTHER" id="PTHR13140:SF857">
    <property type="entry name" value="MYOSIN-11"/>
    <property type="match status" value="1"/>
</dbReference>
<keyword evidence="11" id="KW-1185">Reference proteome</keyword>
<feature type="non-terminal residue" evidence="10">
    <location>
        <position position="215"/>
    </location>
</feature>
<evidence type="ECO:0000256" key="8">
    <source>
        <dbReference type="PROSITE-ProRule" id="PRU00782"/>
    </source>
</evidence>
<dbReference type="InterPro" id="IPR036961">
    <property type="entry name" value="Kinesin_motor_dom_sf"/>
</dbReference>
<keyword evidence="3" id="KW-0067">ATP-binding</keyword>
<comment type="similarity">
    <text evidence="1 8">Belongs to the TRAFAC class myosin-kinesin ATPase superfamily. Myosin family.</text>
</comment>
<protein>
    <submittedName>
        <fullName evidence="10">Myosin-7</fullName>
    </submittedName>
</protein>
<keyword evidence="7 8" id="KW-0009">Actin-binding</keyword>
<dbReference type="PANTHER" id="PTHR13140">
    <property type="entry name" value="MYOSIN"/>
    <property type="match status" value="1"/>
</dbReference>
<dbReference type="InterPro" id="IPR027417">
    <property type="entry name" value="P-loop_NTPase"/>
</dbReference>
<dbReference type="PROSITE" id="PS51456">
    <property type="entry name" value="MYOSIN_MOTOR"/>
    <property type="match status" value="1"/>
</dbReference>
<feature type="non-terminal residue" evidence="10">
    <location>
        <position position="1"/>
    </location>
</feature>
<dbReference type="InterPro" id="IPR001609">
    <property type="entry name" value="Myosin_head_motor_dom-like"/>
</dbReference>
<evidence type="ECO:0000313" key="10">
    <source>
        <dbReference type="EMBL" id="MEQ2270343.1"/>
    </source>
</evidence>
<keyword evidence="2" id="KW-0547">Nucleotide-binding</keyword>